<name>A0ABP7G054_9ACTN</name>
<dbReference type="Proteomes" id="UP001500908">
    <property type="component" value="Unassembled WGS sequence"/>
</dbReference>
<evidence type="ECO:0000313" key="5">
    <source>
        <dbReference type="Proteomes" id="UP001500908"/>
    </source>
</evidence>
<protein>
    <recommendedName>
        <fullName evidence="3">Glycerophosphoryl diester phosphodiesterase membrane domain-containing protein</fullName>
    </recommendedName>
</protein>
<evidence type="ECO:0000313" key="4">
    <source>
        <dbReference type="EMBL" id="GAA3751142.1"/>
    </source>
</evidence>
<feature type="transmembrane region" description="Helical" evidence="2">
    <location>
        <begin position="261"/>
        <end position="294"/>
    </location>
</feature>
<feature type="transmembrane region" description="Helical" evidence="2">
    <location>
        <begin position="120"/>
        <end position="140"/>
    </location>
</feature>
<dbReference type="Pfam" id="PF10110">
    <property type="entry name" value="GPDPase_memb"/>
    <property type="match status" value="1"/>
</dbReference>
<dbReference type="InterPro" id="IPR018476">
    <property type="entry name" value="GlyceroP-diester-Pdiesterase_M"/>
</dbReference>
<feature type="compositionally biased region" description="Pro residues" evidence="1">
    <location>
        <begin position="64"/>
        <end position="73"/>
    </location>
</feature>
<feature type="domain" description="Glycerophosphoryl diester phosphodiesterase membrane" evidence="3">
    <location>
        <begin position="269"/>
        <end position="344"/>
    </location>
</feature>
<feature type="transmembrane region" description="Helical" evidence="2">
    <location>
        <begin position="315"/>
        <end position="343"/>
    </location>
</feature>
<gene>
    <name evidence="4" type="ORF">GCM10022402_32820</name>
</gene>
<sequence length="434" mass="44328">MTQDDGRSAWGSRDPRDPEAPSPGWSAPGGPPPADGESPPDSGHPPYGSPDPHNAAGAGGWQPPAGPPPPGGSPPYGSYPPGGGPPRPPAPRPGVIALRPLTLGDIFNGAFSYIRANPKATLGLAVIIMAIAAILPTLGFSSVSQSYADWIDQATAPTSQPSELGPVPFSTFGLISLFGGALIELVARLVLSGLLAMVCGLAVVGRHLSLGEAVQAVRPRIGAILGLGGVMFLLSVAWILALVALFFVVATLGFLLEGAGAVLGVLLTLAGLAVMVVLGAWIYVKLALAMPIVVLERLGPFQALGRSWRLTANSFWRVFGILLLAQILVTIVANILSIPFSIVPSLAALGMSDSAWLVVLESASIFVGSVLAGAVTGPFVAGVTALLYVDLRMRREGLDLKLQTATQSGRHVDADIYLPDPAPGGMAAPGGGAG</sequence>
<evidence type="ECO:0000259" key="3">
    <source>
        <dbReference type="Pfam" id="PF10110"/>
    </source>
</evidence>
<proteinExistence type="predicted"/>
<keyword evidence="5" id="KW-1185">Reference proteome</keyword>
<dbReference type="EMBL" id="BAABDD010000015">
    <property type="protein sequence ID" value="GAA3751142.1"/>
    <property type="molecule type" value="Genomic_DNA"/>
</dbReference>
<evidence type="ECO:0000256" key="2">
    <source>
        <dbReference type="SAM" id="Phobius"/>
    </source>
</evidence>
<feature type="transmembrane region" description="Helical" evidence="2">
    <location>
        <begin position="171"/>
        <end position="204"/>
    </location>
</feature>
<keyword evidence="2" id="KW-0812">Transmembrane</keyword>
<feature type="compositionally biased region" description="Pro residues" evidence="1">
    <location>
        <begin position="82"/>
        <end position="92"/>
    </location>
</feature>
<reference evidence="5" key="1">
    <citation type="journal article" date="2019" name="Int. J. Syst. Evol. Microbiol.">
        <title>The Global Catalogue of Microorganisms (GCM) 10K type strain sequencing project: providing services to taxonomists for standard genome sequencing and annotation.</title>
        <authorList>
            <consortium name="The Broad Institute Genomics Platform"/>
            <consortium name="The Broad Institute Genome Sequencing Center for Infectious Disease"/>
            <person name="Wu L."/>
            <person name="Ma J."/>
        </authorList>
    </citation>
    <scope>NUCLEOTIDE SEQUENCE [LARGE SCALE GENOMIC DNA]</scope>
    <source>
        <strain evidence="5">JCM 17137</strain>
    </source>
</reference>
<feature type="compositionally biased region" description="Basic and acidic residues" evidence="1">
    <location>
        <begin position="1"/>
        <end position="19"/>
    </location>
</feature>
<keyword evidence="2" id="KW-0472">Membrane</keyword>
<evidence type="ECO:0000256" key="1">
    <source>
        <dbReference type="SAM" id="MobiDB-lite"/>
    </source>
</evidence>
<feature type="transmembrane region" description="Helical" evidence="2">
    <location>
        <begin position="363"/>
        <end position="389"/>
    </location>
</feature>
<comment type="caution">
    <text evidence="4">The sequence shown here is derived from an EMBL/GenBank/DDBJ whole genome shotgun (WGS) entry which is preliminary data.</text>
</comment>
<keyword evidence="2" id="KW-1133">Transmembrane helix</keyword>
<feature type="transmembrane region" description="Helical" evidence="2">
    <location>
        <begin position="224"/>
        <end position="255"/>
    </location>
</feature>
<feature type="region of interest" description="Disordered" evidence="1">
    <location>
        <begin position="1"/>
        <end position="94"/>
    </location>
</feature>
<accession>A0ABP7G054</accession>
<organism evidence="4 5">
    <name type="scientific">Salinactinospora qingdaonensis</name>
    <dbReference type="NCBI Taxonomy" id="702744"/>
    <lineage>
        <taxon>Bacteria</taxon>
        <taxon>Bacillati</taxon>
        <taxon>Actinomycetota</taxon>
        <taxon>Actinomycetes</taxon>
        <taxon>Streptosporangiales</taxon>
        <taxon>Nocardiopsidaceae</taxon>
        <taxon>Salinactinospora</taxon>
    </lineage>
</organism>